<dbReference type="PANTHER" id="PTHR21666">
    <property type="entry name" value="PEPTIDASE-RELATED"/>
    <property type="match status" value="1"/>
</dbReference>
<evidence type="ECO:0000256" key="1">
    <source>
        <dbReference type="ARBA" id="ARBA00022729"/>
    </source>
</evidence>
<evidence type="ECO:0000256" key="2">
    <source>
        <dbReference type="SAM" id="SignalP"/>
    </source>
</evidence>
<evidence type="ECO:0000313" key="4">
    <source>
        <dbReference type="EMBL" id="MBO1901175.1"/>
    </source>
</evidence>
<keyword evidence="5" id="KW-1185">Reference proteome</keyword>
<accession>A0A939MJ30</accession>
<organism evidence="4 5">
    <name type="scientific">Leucobacter weissii</name>
    <dbReference type="NCBI Taxonomy" id="1983706"/>
    <lineage>
        <taxon>Bacteria</taxon>
        <taxon>Bacillati</taxon>
        <taxon>Actinomycetota</taxon>
        <taxon>Actinomycetes</taxon>
        <taxon>Micrococcales</taxon>
        <taxon>Microbacteriaceae</taxon>
        <taxon>Leucobacter</taxon>
    </lineage>
</organism>
<protein>
    <submittedName>
        <fullName evidence="4">M23 family metallopeptidase</fullName>
    </submittedName>
</protein>
<feature type="chain" id="PRO_5038013593" evidence="2">
    <location>
        <begin position="28"/>
        <end position="162"/>
    </location>
</feature>
<evidence type="ECO:0000259" key="3">
    <source>
        <dbReference type="Pfam" id="PF01551"/>
    </source>
</evidence>
<dbReference type="Pfam" id="PF01551">
    <property type="entry name" value="Peptidase_M23"/>
    <property type="match status" value="1"/>
</dbReference>
<dbReference type="InterPro" id="IPR016047">
    <property type="entry name" value="M23ase_b-sheet_dom"/>
</dbReference>
<dbReference type="InterPro" id="IPR011055">
    <property type="entry name" value="Dup_hybrid_motif"/>
</dbReference>
<dbReference type="CDD" id="cd12797">
    <property type="entry name" value="M23_peptidase"/>
    <property type="match status" value="1"/>
</dbReference>
<sequence>MRILRTLTLPLALLVVAVTAVAPRSHAASERLWSPPLGHPLRISAPYSLPNGPYRAGHRGIDLPATSGDPVRAPTSGTISFAGTVVDRPVISIRVDERTVLSMEPVTSALAAGDIVAPGGIVGEIDSDAHCAGGCLHLGVRVDGDYVNPLRFLRPRPVLLPW</sequence>
<feature type="domain" description="M23ase beta-sheet core" evidence="3">
    <location>
        <begin position="57"/>
        <end position="149"/>
    </location>
</feature>
<dbReference type="RefSeq" id="WP_208096433.1">
    <property type="nucleotide sequence ID" value="NZ_JAGDYM010000004.1"/>
</dbReference>
<dbReference type="InterPro" id="IPR050570">
    <property type="entry name" value="Cell_wall_metabolism_enzyme"/>
</dbReference>
<dbReference type="EMBL" id="JAGDYM010000004">
    <property type="protein sequence ID" value="MBO1901175.1"/>
    <property type="molecule type" value="Genomic_DNA"/>
</dbReference>
<proteinExistence type="predicted"/>
<dbReference type="GO" id="GO:0004222">
    <property type="term" value="F:metalloendopeptidase activity"/>
    <property type="evidence" value="ECO:0007669"/>
    <property type="project" value="TreeGrafter"/>
</dbReference>
<feature type="signal peptide" evidence="2">
    <location>
        <begin position="1"/>
        <end position="27"/>
    </location>
</feature>
<comment type="caution">
    <text evidence="4">The sequence shown here is derived from an EMBL/GenBank/DDBJ whole genome shotgun (WGS) entry which is preliminary data.</text>
</comment>
<reference evidence="4" key="1">
    <citation type="submission" date="2021-03" db="EMBL/GenBank/DDBJ databases">
        <title>Leucobacter chromiisoli sp. nov., isolated from chromium-containing soil of chemical plant.</title>
        <authorList>
            <person name="Xu Z."/>
        </authorList>
    </citation>
    <scope>NUCLEOTIDE SEQUENCE</scope>
    <source>
        <strain evidence="4">S27</strain>
    </source>
</reference>
<gene>
    <name evidence="4" type="ORF">J4H92_04330</name>
</gene>
<dbReference type="SUPFAM" id="SSF51261">
    <property type="entry name" value="Duplicated hybrid motif"/>
    <property type="match status" value="1"/>
</dbReference>
<name>A0A939MJ30_9MICO</name>
<dbReference type="Gene3D" id="2.70.70.10">
    <property type="entry name" value="Glucose Permease (Domain IIA)"/>
    <property type="match status" value="1"/>
</dbReference>
<dbReference type="AlphaFoldDB" id="A0A939MJ30"/>
<evidence type="ECO:0000313" key="5">
    <source>
        <dbReference type="Proteomes" id="UP000664382"/>
    </source>
</evidence>
<keyword evidence="1 2" id="KW-0732">Signal</keyword>
<dbReference type="Proteomes" id="UP000664382">
    <property type="component" value="Unassembled WGS sequence"/>
</dbReference>
<dbReference type="PANTHER" id="PTHR21666:SF289">
    <property type="entry name" value="L-ALA--D-GLU ENDOPEPTIDASE"/>
    <property type="match status" value="1"/>
</dbReference>